<proteinExistence type="predicted"/>
<evidence type="ECO:0000313" key="1">
    <source>
        <dbReference type="EMBL" id="GIY30513.1"/>
    </source>
</evidence>
<organism evidence="1 2">
    <name type="scientific">Caerostris darwini</name>
    <dbReference type="NCBI Taxonomy" id="1538125"/>
    <lineage>
        <taxon>Eukaryota</taxon>
        <taxon>Metazoa</taxon>
        <taxon>Ecdysozoa</taxon>
        <taxon>Arthropoda</taxon>
        <taxon>Chelicerata</taxon>
        <taxon>Arachnida</taxon>
        <taxon>Araneae</taxon>
        <taxon>Araneomorphae</taxon>
        <taxon>Entelegynae</taxon>
        <taxon>Araneoidea</taxon>
        <taxon>Araneidae</taxon>
        <taxon>Caerostris</taxon>
    </lineage>
</organism>
<evidence type="ECO:0000313" key="2">
    <source>
        <dbReference type="Proteomes" id="UP001054837"/>
    </source>
</evidence>
<dbReference type="AlphaFoldDB" id="A0AAV4SFB7"/>
<sequence length="140" mass="16254">MTSRTFNTTQKRLITCRLQIQQRISLLFLPTCLGGQQYHLRAFASAFGHRPPFLDPRLVDPLREWEHMRRKSEWAMDTMAMRIPGGPHAAFHLLIRLHVSGFELESLNSKPQSNFYQVTSAPLTEDNIDVLKIFGFMRIL</sequence>
<dbReference type="Proteomes" id="UP001054837">
    <property type="component" value="Unassembled WGS sequence"/>
</dbReference>
<dbReference type="EMBL" id="BPLQ01007511">
    <property type="protein sequence ID" value="GIY30513.1"/>
    <property type="molecule type" value="Genomic_DNA"/>
</dbReference>
<gene>
    <name evidence="1" type="primary">Runx1_1</name>
    <name evidence="1" type="ORF">CDAR_495431</name>
</gene>
<keyword evidence="2" id="KW-1185">Reference proteome</keyword>
<comment type="caution">
    <text evidence="1">The sequence shown here is derived from an EMBL/GenBank/DDBJ whole genome shotgun (WGS) entry which is preliminary data.</text>
</comment>
<reference evidence="1 2" key="1">
    <citation type="submission" date="2021-06" db="EMBL/GenBank/DDBJ databases">
        <title>Caerostris darwini draft genome.</title>
        <authorList>
            <person name="Kono N."/>
            <person name="Arakawa K."/>
        </authorList>
    </citation>
    <scope>NUCLEOTIDE SEQUENCE [LARGE SCALE GENOMIC DNA]</scope>
</reference>
<accession>A0AAV4SFB7</accession>
<protein>
    <submittedName>
        <fullName evidence="1">Runt-related transcription factor 1</fullName>
    </submittedName>
</protein>
<name>A0AAV4SFB7_9ARAC</name>